<name>A0A449B5F6_9BACT</name>
<dbReference type="KEGG" id="mmau:NCTC10168_00779"/>
<evidence type="ECO:0000313" key="1">
    <source>
        <dbReference type="EMBL" id="VEU75830.1"/>
    </source>
</evidence>
<dbReference type="Proteomes" id="UP000290243">
    <property type="component" value="Chromosome"/>
</dbReference>
<dbReference type="EMBL" id="LR215037">
    <property type="protein sequence ID" value="VEU75830.1"/>
    <property type="molecule type" value="Genomic_DNA"/>
</dbReference>
<organism evidence="1 2">
    <name type="scientific">Mycoplasmopsis maculosa</name>
    <dbReference type="NCBI Taxonomy" id="114885"/>
    <lineage>
        <taxon>Bacteria</taxon>
        <taxon>Bacillati</taxon>
        <taxon>Mycoplasmatota</taxon>
        <taxon>Mycoplasmoidales</taxon>
        <taxon>Metamycoplasmataceae</taxon>
        <taxon>Mycoplasmopsis</taxon>
    </lineage>
</organism>
<dbReference type="AlphaFoldDB" id="A0A449B5F6"/>
<proteinExistence type="predicted"/>
<reference evidence="1 2" key="1">
    <citation type="submission" date="2019-01" db="EMBL/GenBank/DDBJ databases">
        <authorList>
            <consortium name="Pathogen Informatics"/>
        </authorList>
    </citation>
    <scope>NUCLEOTIDE SEQUENCE [LARGE SCALE GENOMIC DNA]</scope>
    <source>
        <strain evidence="1 2">NCTC10168</strain>
    </source>
</reference>
<keyword evidence="2" id="KW-1185">Reference proteome</keyword>
<sequence length="90" mass="9734">MLPKRNLANKSYVLSIFIKSLAIPTKPGCPWIANKWSSLTLFGCIEAKGINVALPPLFDLRKLTAFTAVSDLSTTMCCNALFKTASIANA</sequence>
<gene>
    <name evidence="1" type="ORF">NCTC10168_00779</name>
</gene>
<evidence type="ECO:0000313" key="2">
    <source>
        <dbReference type="Proteomes" id="UP000290243"/>
    </source>
</evidence>
<accession>A0A449B5F6</accession>
<protein>
    <submittedName>
        <fullName evidence="1">Uncharacterized protein</fullName>
    </submittedName>
</protein>